<dbReference type="Pfam" id="PF20778">
    <property type="entry name" value="SLS1_C"/>
    <property type="match status" value="1"/>
</dbReference>
<dbReference type="OrthoDB" id="5392646at2759"/>
<protein>
    <recommendedName>
        <fullName evidence="2">K Homology domain-containing protein</fullName>
    </recommendedName>
</protein>
<dbReference type="InterPro" id="IPR048401">
    <property type="entry name" value="SLS1_C"/>
</dbReference>
<dbReference type="SMART" id="SM00322">
    <property type="entry name" value="KH"/>
    <property type="match status" value="1"/>
</dbReference>
<dbReference type="EMBL" id="LUGH01000016">
    <property type="protein sequence ID" value="OBZ91288.1"/>
    <property type="molecule type" value="Genomic_DNA"/>
</dbReference>
<dbReference type="GO" id="GO:0003723">
    <property type="term" value="F:RNA binding"/>
    <property type="evidence" value="ECO:0007669"/>
    <property type="project" value="UniProtKB-UniRule"/>
</dbReference>
<dbReference type="STRING" id="101091.A0A1C7NQI3"/>
<dbReference type="InterPro" id="IPR048400">
    <property type="entry name" value="SLS1_N"/>
</dbReference>
<gene>
    <name evidence="3" type="ORF">A0J61_00683</name>
</gene>
<feature type="domain" description="K Homology" evidence="2">
    <location>
        <begin position="142"/>
        <end position="213"/>
    </location>
</feature>
<sequence>MSFISNCLRTQLISTAKKNILGIHKRSITCSQPRLLSDEKLQEILSEIEKPLQIRSSIEDSKDVLLESVEMFKPSNQKILTSKKMESLRSNISNAFTVRQLRDYLEAKQVPLKKSLTKDKLLTQVINHQWGISTEEQLKKEKLARQRLLVKDTLSSSKQELFFIIGDNGNTVRSIEQKNNVDIVVDIEKNMCIIEGLPDAVKQTKKDIQSYLTIQHEYIKIPREISSNSQLQAQVQQALPDLSKVTGTFISMKDSKLDLASMSNKSMDHAKRLLSLFLTEMNATDKKALDASDQVVLANHDKLVQLPFRDLSSMSLFDKKFSWNRIQTNQRELSESEYQLMNGEKIGALEQIDNILLKSFDQLDNVTMEARFGYLLFQQPNMMNQSSCSPIDRSNLSSLYNSRTLFHNIIPPRLLTTPFIPLTQDNGFHQRLIQLDYVDQSLLVNYPHIDPIDLQRLRVEFTVNNHGDMKFKRMIGEKKRSVIDILGVHGHVDIRLCAKESVFPKPEYEDLANDCHLLSYNELNAPATFKSLVLTDVKFINKKQYLLDNALISIDHVEQQDKEVRRTELKVKSVDSATLEETRSTHRWPSFSTSLDQLAEKWNYSS</sequence>
<reference evidence="3 4" key="1">
    <citation type="submission" date="2016-03" db="EMBL/GenBank/DDBJ databases">
        <title>Choanephora cucurbitarum.</title>
        <authorList>
            <person name="Min B."/>
            <person name="Park H."/>
            <person name="Park J.-H."/>
            <person name="Shin H.-D."/>
            <person name="Choi I.-G."/>
        </authorList>
    </citation>
    <scope>NUCLEOTIDE SEQUENCE [LARGE SCALE GENOMIC DNA]</scope>
    <source>
        <strain evidence="3 4">KUS-F28377</strain>
    </source>
</reference>
<proteinExistence type="predicted"/>
<dbReference type="Pfam" id="PF00013">
    <property type="entry name" value="KH_1"/>
    <property type="match status" value="1"/>
</dbReference>
<dbReference type="Pfam" id="PF20776">
    <property type="entry name" value="SLS1_N"/>
    <property type="match status" value="1"/>
</dbReference>
<dbReference type="SUPFAM" id="SSF54791">
    <property type="entry name" value="Eukaryotic type KH-domain (KH-domain type I)"/>
    <property type="match status" value="1"/>
</dbReference>
<dbReference type="Proteomes" id="UP000093000">
    <property type="component" value="Unassembled WGS sequence"/>
</dbReference>
<comment type="caution">
    <text evidence="3">The sequence shown here is derived from an EMBL/GenBank/DDBJ whole genome shotgun (WGS) entry which is preliminary data.</text>
</comment>
<keyword evidence="4" id="KW-1185">Reference proteome</keyword>
<evidence type="ECO:0000256" key="1">
    <source>
        <dbReference type="PROSITE-ProRule" id="PRU00117"/>
    </source>
</evidence>
<evidence type="ECO:0000313" key="4">
    <source>
        <dbReference type="Proteomes" id="UP000093000"/>
    </source>
</evidence>
<evidence type="ECO:0000313" key="3">
    <source>
        <dbReference type="EMBL" id="OBZ91288.1"/>
    </source>
</evidence>
<evidence type="ECO:0000259" key="2">
    <source>
        <dbReference type="SMART" id="SM00322"/>
    </source>
</evidence>
<dbReference type="Gene3D" id="3.30.1370.10">
    <property type="entry name" value="K Homology domain, type 1"/>
    <property type="match status" value="1"/>
</dbReference>
<keyword evidence="1" id="KW-0694">RNA-binding</keyword>
<dbReference type="AlphaFoldDB" id="A0A1C7NQI3"/>
<name>A0A1C7NQI3_9FUNG</name>
<organism evidence="3 4">
    <name type="scientific">Choanephora cucurbitarum</name>
    <dbReference type="NCBI Taxonomy" id="101091"/>
    <lineage>
        <taxon>Eukaryota</taxon>
        <taxon>Fungi</taxon>
        <taxon>Fungi incertae sedis</taxon>
        <taxon>Mucoromycota</taxon>
        <taxon>Mucoromycotina</taxon>
        <taxon>Mucoromycetes</taxon>
        <taxon>Mucorales</taxon>
        <taxon>Mucorineae</taxon>
        <taxon>Choanephoraceae</taxon>
        <taxon>Choanephoroideae</taxon>
        <taxon>Choanephora</taxon>
    </lineage>
</organism>
<accession>A0A1C7NQI3</accession>
<dbReference type="InParanoid" id="A0A1C7NQI3"/>
<dbReference type="PROSITE" id="PS50084">
    <property type="entry name" value="KH_TYPE_1"/>
    <property type="match status" value="1"/>
</dbReference>
<dbReference type="InterPro" id="IPR004088">
    <property type="entry name" value="KH_dom_type_1"/>
</dbReference>
<dbReference type="InterPro" id="IPR004087">
    <property type="entry name" value="KH_dom"/>
</dbReference>
<dbReference type="InterPro" id="IPR036612">
    <property type="entry name" value="KH_dom_type_1_sf"/>
</dbReference>